<dbReference type="InterPro" id="IPR018060">
    <property type="entry name" value="HTH_AraC"/>
</dbReference>
<dbReference type="KEGG" id="nhy:JQS43_00855"/>
<protein>
    <submittedName>
        <fullName evidence="6">AraC family transcriptional regulator</fullName>
    </submittedName>
</protein>
<dbReference type="InterPro" id="IPR032783">
    <property type="entry name" value="AraC_lig"/>
</dbReference>
<evidence type="ECO:0000256" key="3">
    <source>
        <dbReference type="ARBA" id="ARBA00023163"/>
    </source>
</evidence>
<dbReference type="InterPro" id="IPR050204">
    <property type="entry name" value="AraC_XylS_family_regulators"/>
</dbReference>
<organism evidence="6 7">
    <name type="scientific">Natronosporangium hydrolyticum</name>
    <dbReference type="NCBI Taxonomy" id="2811111"/>
    <lineage>
        <taxon>Bacteria</taxon>
        <taxon>Bacillati</taxon>
        <taxon>Actinomycetota</taxon>
        <taxon>Actinomycetes</taxon>
        <taxon>Micromonosporales</taxon>
        <taxon>Micromonosporaceae</taxon>
        <taxon>Natronosporangium</taxon>
    </lineage>
</organism>
<evidence type="ECO:0000256" key="1">
    <source>
        <dbReference type="ARBA" id="ARBA00023015"/>
    </source>
</evidence>
<dbReference type="Pfam" id="PF12833">
    <property type="entry name" value="HTH_18"/>
    <property type="match status" value="1"/>
</dbReference>
<dbReference type="AlphaFoldDB" id="A0A895YK34"/>
<evidence type="ECO:0000256" key="2">
    <source>
        <dbReference type="ARBA" id="ARBA00023125"/>
    </source>
</evidence>
<name>A0A895YK34_9ACTN</name>
<dbReference type="PROSITE" id="PS01124">
    <property type="entry name" value="HTH_ARAC_FAMILY_2"/>
    <property type="match status" value="1"/>
</dbReference>
<gene>
    <name evidence="6" type="ORF">JQS43_00855</name>
</gene>
<keyword evidence="2" id="KW-0238">DNA-binding</keyword>
<dbReference type="SMART" id="SM00342">
    <property type="entry name" value="HTH_ARAC"/>
    <property type="match status" value="1"/>
</dbReference>
<dbReference type="SUPFAM" id="SSF46689">
    <property type="entry name" value="Homeodomain-like"/>
    <property type="match status" value="2"/>
</dbReference>
<dbReference type="GO" id="GO:0003700">
    <property type="term" value="F:DNA-binding transcription factor activity"/>
    <property type="evidence" value="ECO:0007669"/>
    <property type="project" value="InterPro"/>
</dbReference>
<feature type="domain" description="HTH araC/xylS-type" evidence="5">
    <location>
        <begin position="211"/>
        <end position="309"/>
    </location>
</feature>
<keyword evidence="3" id="KW-0804">Transcription</keyword>
<evidence type="ECO:0000313" key="6">
    <source>
        <dbReference type="EMBL" id="QSB14976.1"/>
    </source>
</evidence>
<dbReference type="InterPro" id="IPR009057">
    <property type="entry name" value="Homeodomain-like_sf"/>
</dbReference>
<dbReference type="Pfam" id="PF12852">
    <property type="entry name" value="Cupin_6"/>
    <property type="match status" value="1"/>
</dbReference>
<dbReference type="PANTHER" id="PTHR46796:SF13">
    <property type="entry name" value="HTH-TYPE TRANSCRIPTIONAL ACTIVATOR RHAS"/>
    <property type="match status" value="1"/>
</dbReference>
<sequence>MDLLASLLHEVRSTGALFGRTLLHAPWAVRFADRAPLTLLTMVRGDGWLIPDGAEPLRLHAHDVAVVVGPEPFTVTHEPGTPLTYTVQGPGQCITADGGDVSDQMGLGGRTCGEGLDAPYVLLAGGYPVQGTVSQRLLSTLPRVLVVPECGEPCPVLDLAVAEIDREVPGQQAVLDRLLDLLLLSTLREWFTQPAAHPPAWYRASTDPSVGPVLRLIHETPSRPWSVASLAREAGVSRATFARRFREVLGQPPMAYLAQWRLSQAADLLERSEYTVDAIARQVGYANGYALSVAFTREFGVRPSEHRARFRRTSMPRSWSEGPQQAPVMSLSS</sequence>
<dbReference type="EMBL" id="CP070499">
    <property type="protein sequence ID" value="QSB14976.1"/>
    <property type="molecule type" value="Genomic_DNA"/>
</dbReference>
<feature type="region of interest" description="Disordered" evidence="4">
    <location>
        <begin position="311"/>
        <end position="333"/>
    </location>
</feature>
<dbReference type="Proteomes" id="UP000662857">
    <property type="component" value="Chromosome"/>
</dbReference>
<dbReference type="GO" id="GO:0043565">
    <property type="term" value="F:sequence-specific DNA binding"/>
    <property type="evidence" value="ECO:0007669"/>
    <property type="project" value="InterPro"/>
</dbReference>
<dbReference type="RefSeq" id="WP_239677141.1">
    <property type="nucleotide sequence ID" value="NZ_CP070499.1"/>
</dbReference>
<evidence type="ECO:0000256" key="4">
    <source>
        <dbReference type="SAM" id="MobiDB-lite"/>
    </source>
</evidence>
<reference evidence="6" key="1">
    <citation type="submission" date="2021-02" db="EMBL/GenBank/DDBJ databases">
        <title>Natrosporangium hydrolyticum gen. nov., sp. nov, a haloalkaliphilic actinobacterium from a soda solonchak soil.</title>
        <authorList>
            <person name="Sorokin D.Y."/>
            <person name="Khijniak T.V."/>
            <person name="Zakharycheva A.P."/>
            <person name="Boueva O.V."/>
            <person name="Ariskina E.V."/>
            <person name="Hahnke R.L."/>
            <person name="Bunk B."/>
            <person name="Sproer C."/>
            <person name="Schumann P."/>
            <person name="Evtushenko L.I."/>
            <person name="Kublanov I.V."/>
        </authorList>
    </citation>
    <scope>NUCLEOTIDE SEQUENCE</scope>
    <source>
        <strain evidence="6">DSM 106523</strain>
    </source>
</reference>
<dbReference type="Gene3D" id="1.10.10.60">
    <property type="entry name" value="Homeodomain-like"/>
    <property type="match status" value="2"/>
</dbReference>
<accession>A0A895YK34</accession>
<dbReference type="PANTHER" id="PTHR46796">
    <property type="entry name" value="HTH-TYPE TRANSCRIPTIONAL ACTIVATOR RHAS-RELATED"/>
    <property type="match status" value="1"/>
</dbReference>
<evidence type="ECO:0000259" key="5">
    <source>
        <dbReference type="PROSITE" id="PS01124"/>
    </source>
</evidence>
<keyword evidence="1" id="KW-0805">Transcription regulation</keyword>
<keyword evidence="7" id="KW-1185">Reference proteome</keyword>
<proteinExistence type="predicted"/>
<evidence type="ECO:0000313" key="7">
    <source>
        <dbReference type="Proteomes" id="UP000662857"/>
    </source>
</evidence>